<organism evidence="6">
    <name type="scientific">Chromera velia CCMP2878</name>
    <dbReference type="NCBI Taxonomy" id="1169474"/>
    <lineage>
        <taxon>Eukaryota</taxon>
        <taxon>Sar</taxon>
        <taxon>Alveolata</taxon>
        <taxon>Colpodellida</taxon>
        <taxon>Chromeraceae</taxon>
        <taxon>Chromera</taxon>
    </lineage>
</organism>
<dbReference type="VEuPathDB" id="CryptoDB:Cvel_9997"/>
<keyword evidence="4" id="KW-0949">S-adenosyl-L-methionine</keyword>
<dbReference type="SUPFAM" id="SSF53335">
    <property type="entry name" value="S-adenosyl-L-methionine-dependent methyltransferases"/>
    <property type="match status" value="1"/>
</dbReference>
<evidence type="ECO:0000256" key="2">
    <source>
        <dbReference type="ARBA" id="ARBA00022603"/>
    </source>
</evidence>
<evidence type="ECO:0000256" key="1">
    <source>
        <dbReference type="ARBA" id="ARBA00022553"/>
    </source>
</evidence>
<keyword evidence="3" id="KW-0808">Transferase</keyword>
<dbReference type="EMBL" id="CDMZ01004662">
    <property type="protein sequence ID" value="CEM50443.1"/>
    <property type="molecule type" value="Genomic_DNA"/>
</dbReference>
<dbReference type="CDD" id="cd02440">
    <property type="entry name" value="AdoMet_MTases"/>
    <property type="match status" value="1"/>
</dbReference>
<dbReference type="GO" id="GO:0008757">
    <property type="term" value="F:S-adenosylmethionine-dependent methyltransferase activity"/>
    <property type="evidence" value="ECO:0007669"/>
    <property type="project" value="InterPro"/>
</dbReference>
<dbReference type="PANTHER" id="PTHR32183:SF11">
    <property type="entry name" value="THIOL METHYLTRANSFERASE 2-RELATED"/>
    <property type="match status" value="1"/>
</dbReference>
<sequence>MWSAGINPGQAFDAMQPVPILSKMVKEGAVPEGRALVPGCGRAYDVQLLASPARFVLGVDIAPTAVAQAQAYLDTCDPPPCRNFELMAADFFSLGESEEKKFDFIFDYTFLCALPPELNAQRAKKMSSLLKPGGVLMTLIFPICQKEKAKLEDLSPEDSHPDRGGGEGSMFGASSGIGLWVKE</sequence>
<reference evidence="6" key="1">
    <citation type="submission" date="2014-11" db="EMBL/GenBank/DDBJ databases">
        <authorList>
            <person name="Otto D Thomas"/>
            <person name="Naeem Raeece"/>
        </authorList>
    </citation>
    <scope>NUCLEOTIDE SEQUENCE</scope>
</reference>
<proteinExistence type="predicted"/>
<dbReference type="Gene3D" id="3.40.50.150">
    <property type="entry name" value="Vaccinia Virus protein VP39"/>
    <property type="match status" value="1"/>
</dbReference>
<feature type="compositionally biased region" description="Basic and acidic residues" evidence="5">
    <location>
        <begin position="152"/>
        <end position="165"/>
    </location>
</feature>
<dbReference type="GO" id="GO:0032259">
    <property type="term" value="P:methylation"/>
    <property type="evidence" value="ECO:0007669"/>
    <property type="project" value="UniProtKB-KW"/>
</dbReference>
<feature type="region of interest" description="Disordered" evidence="5">
    <location>
        <begin position="152"/>
        <end position="183"/>
    </location>
</feature>
<dbReference type="AlphaFoldDB" id="A0A0G4I0Q1"/>
<accession>A0A0G4I0Q1</accession>
<dbReference type="InterPro" id="IPR029063">
    <property type="entry name" value="SAM-dependent_MTases_sf"/>
</dbReference>
<protein>
    <recommendedName>
        <fullName evidence="7">Methyltransferase domain-containing protein</fullName>
    </recommendedName>
</protein>
<dbReference type="InterPro" id="IPR008854">
    <property type="entry name" value="TPMT"/>
</dbReference>
<dbReference type="Pfam" id="PF05724">
    <property type="entry name" value="TPMT"/>
    <property type="match status" value="1"/>
</dbReference>
<evidence type="ECO:0008006" key="7">
    <source>
        <dbReference type="Google" id="ProtNLM"/>
    </source>
</evidence>
<dbReference type="PROSITE" id="PS51585">
    <property type="entry name" value="SAM_MT_TPMT"/>
    <property type="match status" value="1"/>
</dbReference>
<evidence type="ECO:0000256" key="4">
    <source>
        <dbReference type="ARBA" id="ARBA00022691"/>
    </source>
</evidence>
<evidence type="ECO:0000313" key="6">
    <source>
        <dbReference type="EMBL" id="CEM50443.1"/>
    </source>
</evidence>
<keyword evidence="2" id="KW-0489">Methyltransferase</keyword>
<gene>
    <name evidence="6" type="ORF">Cvel_9997</name>
</gene>
<keyword evidence="1" id="KW-0597">Phosphoprotein</keyword>
<name>A0A0G4I0Q1_9ALVE</name>
<dbReference type="PANTHER" id="PTHR32183">
    <property type="match status" value="1"/>
</dbReference>
<evidence type="ECO:0000256" key="5">
    <source>
        <dbReference type="SAM" id="MobiDB-lite"/>
    </source>
</evidence>
<evidence type="ECO:0000256" key="3">
    <source>
        <dbReference type="ARBA" id="ARBA00022679"/>
    </source>
</evidence>